<name>A0A6J5KX15_9CAUD</name>
<gene>
    <name evidence="1" type="ORF">UFOVP87_31</name>
</gene>
<dbReference type="EMBL" id="LR796200">
    <property type="protein sequence ID" value="CAB4126974.1"/>
    <property type="molecule type" value="Genomic_DNA"/>
</dbReference>
<accession>A0A6J5KX15</accession>
<proteinExistence type="predicted"/>
<protein>
    <submittedName>
        <fullName evidence="1">Uncharacterized protein</fullName>
    </submittedName>
</protein>
<organism evidence="1">
    <name type="scientific">uncultured Caudovirales phage</name>
    <dbReference type="NCBI Taxonomy" id="2100421"/>
    <lineage>
        <taxon>Viruses</taxon>
        <taxon>Duplodnaviria</taxon>
        <taxon>Heunggongvirae</taxon>
        <taxon>Uroviricota</taxon>
        <taxon>Caudoviricetes</taxon>
        <taxon>Peduoviridae</taxon>
        <taxon>Maltschvirus</taxon>
        <taxon>Maltschvirus maltsch</taxon>
    </lineage>
</organism>
<reference evidence="1" key="1">
    <citation type="submission" date="2020-04" db="EMBL/GenBank/DDBJ databases">
        <authorList>
            <person name="Chiriac C."/>
            <person name="Salcher M."/>
            <person name="Ghai R."/>
            <person name="Kavagutti S V."/>
        </authorList>
    </citation>
    <scope>NUCLEOTIDE SEQUENCE</scope>
</reference>
<evidence type="ECO:0000313" key="1">
    <source>
        <dbReference type="EMBL" id="CAB4126974.1"/>
    </source>
</evidence>
<sequence length="122" mass="14176">MAQNKPLSYWMQLKKEYEGIINDTTDNNHKESVKEGLKVVNQKIKDLSVKRDFATKIPLTVKRKWNTVQLRHPRATKQIHIIEYTGLSKPIVVRAMTDSMATNNTLNKIEAFFNYIKTKDGK</sequence>